<evidence type="ECO:0000313" key="5">
    <source>
        <dbReference type="EMBL" id="KZC11944.1"/>
    </source>
</evidence>
<gene>
    <name evidence="5" type="ORF">WN55_03448</name>
</gene>
<evidence type="ECO:0000256" key="1">
    <source>
        <dbReference type="ARBA" id="ARBA00022614"/>
    </source>
</evidence>
<dbReference type="Proteomes" id="UP000076502">
    <property type="component" value="Unassembled WGS sequence"/>
</dbReference>
<dbReference type="OMA" id="WIGLHAF"/>
<dbReference type="PANTHER" id="PTHR24369">
    <property type="entry name" value="ANTIGEN BSP, PUTATIVE-RELATED"/>
    <property type="match status" value="1"/>
</dbReference>
<organism evidence="5 6">
    <name type="scientific">Dufourea novaeangliae</name>
    <name type="common">Sweat bee</name>
    <dbReference type="NCBI Taxonomy" id="178035"/>
    <lineage>
        <taxon>Eukaryota</taxon>
        <taxon>Metazoa</taxon>
        <taxon>Ecdysozoa</taxon>
        <taxon>Arthropoda</taxon>
        <taxon>Hexapoda</taxon>
        <taxon>Insecta</taxon>
        <taxon>Pterygota</taxon>
        <taxon>Neoptera</taxon>
        <taxon>Endopterygota</taxon>
        <taxon>Hymenoptera</taxon>
        <taxon>Apocrita</taxon>
        <taxon>Aculeata</taxon>
        <taxon>Apoidea</taxon>
        <taxon>Anthophila</taxon>
        <taxon>Halictidae</taxon>
        <taxon>Rophitinae</taxon>
        <taxon>Dufourea</taxon>
    </lineage>
</organism>
<dbReference type="PROSITE" id="PS51450">
    <property type="entry name" value="LRR"/>
    <property type="match status" value="1"/>
</dbReference>
<proteinExistence type="predicted"/>
<dbReference type="Gene3D" id="3.80.10.10">
    <property type="entry name" value="Ribonuclease Inhibitor"/>
    <property type="match status" value="2"/>
</dbReference>
<dbReference type="EMBL" id="KQ434936">
    <property type="protein sequence ID" value="KZC11944.1"/>
    <property type="molecule type" value="Genomic_DNA"/>
</dbReference>
<dbReference type="InterPro" id="IPR001611">
    <property type="entry name" value="Leu-rich_rpt"/>
</dbReference>
<dbReference type="PANTHER" id="PTHR24369:SF210">
    <property type="entry name" value="CHAOPTIN-RELATED"/>
    <property type="match status" value="1"/>
</dbReference>
<dbReference type="AlphaFoldDB" id="A0A154PKE5"/>
<dbReference type="InterPro" id="IPR003591">
    <property type="entry name" value="Leu-rich_rpt_typical-subtyp"/>
</dbReference>
<keyword evidence="4" id="KW-0472">Membrane</keyword>
<dbReference type="OrthoDB" id="4691307at2759"/>
<dbReference type="Pfam" id="PF13855">
    <property type="entry name" value="LRR_8"/>
    <property type="match status" value="2"/>
</dbReference>
<name>A0A154PKE5_DUFNO</name>
<keyword evidence="1" id="KW-0433">Leucine-rich repeat</keyword>
<dbReference type="GO" id="GO:0005886">
    <property type="term" value="C:plasma membrane"/>
    <property type="evidence" value="ECO:0007669"/>
    <property type="project" value="TreeGrafter"/>
</dbReference>
<sequence>MTDGSTIGLVVSLVLNVVGIIVSSAQFSEMCSSLCVCDTWYELKRASCTGRHLYSIDAGTPNSVQALDLSDNVVSSLNNFELANAGLTRLKYLNLSTNTISEVDLNAFHGLAELTVLDLSKNHLYSIPDDAFVENTNLRILKLSRNNFNAHVPKLRSPSLAELSLDSCQISHLPPDTFNGLIRVRHLDLSNNMMIQMSGAIVQTLPFLKELSLEGNPWFCNRIMNDFHVYLVHKGIEFHKVCGKNSPKKFEKIILAPVKKQPNYHRSAIANATIVKTTSIIKCNVTSHSNNKNQSTDGATMQQKRIMNSYTFLVVGFLLGVATGMIISYMWLSGKYICSQCWRRENNDRSQRLSLLSNPYLQNNIDSNTSLTGSCPGTPPPAYREVMLRPSLYHCLSRTSNLNNNSTESRGRYA</sequence>
<dbReference type="SUPFAM" id="SSF52058">
    <property type="entry name" value="L domain-like"/>
    <property type="match status" value="1"/>
</dbReference>
<keyword evidence="2" id="KW-0732">Signal</keyword>
<dbReference type="InterPro" id="IPR050541">
    <property type="entry name" value="LRR_TM_domain-containing"/>
</dbReference>
<evidence type="ECO:0000256" key="4">
    <source>
        <dbReference type="SAM" id="Phobius"/>
    </source>
</evidence>
<reference evidence="5 6" key="1">
    <citation type="submission" date="2015-07" db="EMBL/GenBank/DDBJ databases">
        <title>The genome of Dufourea novaeangliae.</title>
        <authorList>
            <person name="Pan H."/>
            <person name="Kapheim K."/>
        </authorList>
    </citation>
    <scope>NUCLEOTIDE SEQUENCE [LARGE SCALE GENOMIC DNA]</scope>
    <source>
        <strain evidence="5">0120121106</strain>
        <tissue evidence="5">Whole body</tissue>
    </source>
</reference>
<dbReference type="STRING" id="178035.A0A154PKE5"/>
<keyword evidence="6" id="KW-1185">Reference proteome</keyword>
<feature type="transmembrane region" description="Helical" evidence="4">
    <location>
        <begin position="310"/>
        <end position="332"/>
    </location>
</feature>
<evidence type="ECO:0000256" key="2">
    <source>
        <dbReference type="ARBA" id="ARBA00022729"/>
    </source>
</evidence>
<evidence type="ECO:0000313" key="6">
    <source>
        <dbReference type="Proteomes" id="UP000076502"/>
    </source>
</evidence>
<evidence type="ECO:0000256" key="3">
    <source>
        <dbReference type="ARBA" id="ARBA00022737"/>
    </source>
</evidence>
<accession>A0A154PKE5</accession>
<dbReference type="InterPro" id="IPR032675">
    <property type="entry name" value="LRR_dom_sf"/>
</dbReference>
<keyword evidence="4" id="KW-0812">Transmembrane</keyword>
<keyword evidence="3" id="KW-0677">Repeat</keyword>
<protein>
    <submittedName>
        <fullName evidence="5">Immunoglobulin superfamily member 10</fullName>
    </submittedName>
</protein>
<feature type="transmembrane region" description="Helical" evidence="4">
    <location>
        <begin position="6"/>
        <end position="25"/>
    </location>
</feature>
<dbReference type="SMART" id="SM00369">
    <property type="entry name" value="LRR_TYP"/>
    <property type="match status" value="4"/>
</dbReference>
<keyword evidence="4" id="KW-1133">Transmembrane helix</keyword>